<name>A0A495XZ36_9MICO</name>
<keyword evidence="3" id="KW-1185">Reference proteome</keyword>
<comment type="caution">
    <text evidence="2">The sequence shown here is derived from an EMBL/GenBank/DDBJ whole genome shotgun (WGS) entry which is preliminary data.</text>
</comment>
<evidence type="ECO:0000313" key="2">
    <source>
        <dbReference type="EMBL" id="RKT77986.1"/>
    </source>
</evidence>
<protein>
    <submittedName>
        <fullName evidence="2">Uncharacterized protein</fullName>
    </submittedName>
</protein>
<dbReference type="EMBL" id="RBXT01000001">
    <property type="protein sequence ID" value="RKT77986.1"/>
    <property type="molecule type" value="Genomic_DNA"/>
</dbReference>
<dbReference type="AlphaFoldDB" id="A0A495XZ36"/>
<dbReference type="RefSeq" id="WP_121032148.1">
    <property type="nucleotide sequence ID" value="NZ_JACHVT010000008.1"/>
</dbReference>
<evidence type="ECO:0000313" key="1">
    <source>
        <dbReference type="EMBL" id="MBB2988240.1"/>
    </source>
</evidence>
<dbReference type="EMBL" id="JACHVT010000008">
    <property type="protein sequence ID" value="MBB2988240.1"/>
    <property type="molecule type" value="Genomic_DNA"/>
</dbReference>
<proteinExistence type="predicted"/>
<evidence type="ECO:0000313" key="4">
    <source>
        <dbReference type="Proteomes" id="UP000590811"/>
    </source>
</evidence>
<reference evidence="1 4" key="2">
    <citation type="submission" date="2020-08" db="EMBL/GenBank/DDBJ databases">
        <title>Genomic Encyclopedia of Type Strains, Phase IV (KMG-V): Genome sequencing to study the core and pangenomes of soil and plant-associated prokaryotes.</title>
        <authorList>
            <person name="Whitman W."/>
        </authorList>
    </citation>
    <scope>NUCLEOTIDE SEQUENCE [LARGE SCALE GENOMIC DNA]</scope>
    <source>
        <strain evidence="1 4">B3ACCR2</strain>
    </source>
</reference>
<organism evidence="2 3">
    <name type="scientific">Terracoccus luteus</name>
    <dbReference type="NCBI Taxonomy" id="53356"/>
    <lineage>
        <taxon>Bacteria</taxon>
        <taxon>Bacillati</taxon>
        <taxon>Actinomycetota</taxon>
        <taxon>Actinomycetes</taxon>
        <taxon>Micrococcales</taxon>
        <taxon>Intrasporangiaceae</taxon>
        <taxon>Terracoccus</taxon>
    </lineage>
</organism>
<reference evidence="2 3" key="1">
    <citation type="submission" date="2018-10" db="EMBL/GenBank/DDBJ databases">
        <title>Sequencing the genomes of 1000 actinobacteria strains.</title>
        <authorList>
            <person name="Klenk H.-P."/>
        </authorList>
    </citation>
    <scope>NUCLEOTIDE SEQUENCE [LARGE SCALE GENOMIC DNA]</scope>
    <source>
        <strain evidence="2 3">DSM 44267</strain>
    </source>
</reference>
<accession>A0A495XZ36</accession>
<dbReference type="Proteomes" id="UP000278440">
    <property type="component" value="Unassembled WGS sequence"/>
</dbReference>
<dbReference type="Proteomes" id="UP000590811">
    <property type="component" value="Unassembled WGS sequence"/>
</dbReference>
<evidence type="ECO:0000313" key="3">
    <source>
        <dbReference type="Proteomes" id="UP000278440"/>
    </source>
</evidence>
<sequence>MNPLTDAGSLTPGADVVAAPAGTGLRPSGPTLLLWEVLPGEPYLSLDVSRLTPGSLLDLGRLGGAHLMTALHLHGGAGCEAVTLLESTSPGAASIELRAPGLLDLYRVGWARRAGALIVHA</sequence>
<gene>
    <name evidence="2" type="ORF">DFJ68_1420</name>
    <name evidence="1" type="ORF">FHW14_003429</name>
</gene>